<evidence type="ECO:0000256" key="1">
    <source>
        <dbReference type="SAM" id="MobiDB-lite"/>
    </source>
</evidence>
<organism evidence="2 3">
    <name type="scientific">Hallerella porci</name>
    <dbReference type="NCBI Taxonomy" id="1945871"/>
    <lineage>
        <taxon>Bacteria</taxon>
        <taxon>Pseudomonadati</taxon>
        <taxon>Fibrobacterota</taxon>
        <taxon>Fibrobacteria</taxon>
        <taxon>Fibrobacterales</taxon>
        <taxon>Fibrobacteraceae</taxon>
        <taxon>Hallerella</taxon>
    </lineage>
</organism>
<dbReference type="Proteomes" id="UP000245523">
    <property type="component" value="Unassembled WGS sequence"/>
</dbReference>
<dbReference type="EMBL" id="QGHD01000073">
    <property type="protein sequence ID" value="PWK81091.1"/>
    <property type="molecule type" value="Genomic_DNA"/>
</dbReference>
<gene>
    <name evidence="2" type="ORF">B0H50_1731</name>
</gene>
<reference evidence="2 3" key="1">
    <citation type="submission" date="2018-05" db="EMBL/GenBank/DDBJ databases">
        <title>Animal gut microbial communities from fecal samples from Wisconsin, USA.</title>
        <authorList>
            <person name="Neumann A."/>
        </authorList>
    </citation>
    <scope>NUCLEOTIDE SEQUENCE [LARGE SCALE GENOMIC DNA]</scope>
    <source>
        <strain evidence="2 3">UWS4</strain>
    </source>
</reference>
<protein>
    <submittedName>
        <fullName evidence="2">Uncharacterized protein</fullName>
    </submittedName>
</protein>
<feature type="non-terminal residue" evidence="2">
    <location>
        <position position="1"/>
    </location>
</feature>
<evidence type="ECO:0000313" key="2">
    <source>
        <dbReference type="EMBL" id="PWK81091.1"/>
    </source>
</evidence>
<proteinExistence type="predicted"/>
<sequence>PFKAALHKGQEKVRDEGYPDLGLDGVLAYPIEVAQGKVLLKLLEKRFDLPAPLIDGDNFIHAEVVAVCQQLDLLLLAPSPRSLGLGVRDNPGPMRCSALVEHDVSDRPVPVPAIVEQDALRDRLVGQVSFHLGHVGNAMLRQILQLFIVDVGAVHGEHVAVVKVAWLEHEAVVGGRGSKLDVAGNPLVRADDCMDLYAAFLLSNFRVPADTPENQVGEQRHRCGIDDFEPSQPSGQPVEAAVR</sequence>
<keyword evidence="3" id="KW-1185">Reference proteome</keyword>
<feature type="region of interest" description="Disordered" evidence="1">
    <location>
        <begin position="224"/>
        <end position="243"/>
    </location>
</feature>
<name>A0ABX5LLD4_9BACT</name>
<comment type="caution">
    <text evidence="2">The sequence shown here is derived from an EMBL/GenBank/DDBJ whole genome shotgun (WGS) entry which is preliminary data.</text>
</comment>
<accession>A0ABX5LLD4</accession>
<evidence type="ECO:0000313" key="3">
    <source>
        <dbReference type="Proteomes" id="UP000245523"/>
    </source>
</evidence>